<gene>
    <name evidence="1" type="ORF">NPIL_615051</name>
</gene>
<comment type="caution">
    <text evidence="1">The sequence shown here is derived from an EMBL/GenBank/DDBJ whole genome shotgun (WGS) entry which is preliminary data.</text>
</comment>
<keyword evidence="2" id="KW-1185">Reference proteome</keyword>
<name>A0A8X6Q6P1_NEPPI</name>
<accession>A0A8X6Q6P1</accession>
<dbReference type="EMBL" id="BMAW01124568">
    <property type="protein sequence ID" value="GFU08458.1"/>
    <property type="molecule type" value="Genomic_DNA"/>
</dbReference>
<sequence length="99" mass="10864">MLYIIVGAAFSRQADAAFDPLFPTPPFPKAALSVVLSGCCAFSFTIPSYHGDDQRGAPLWETPCGCRTTMGIVQRIGFIEREQPPGDVNLEKKEIFAKR</sequence>
<dbReference type="AlphaFoldDB" id="A0A8X6Q6P1"/>
<evidence type="ECO:0000313" key="1">
    <source>
        <dbReference type="EMBL" id="GFU08458.1"/>
    </source>
</evidence>
<protein>
    <submittedName>
        <fullName evidence="1">Uncharacterized protein</fullName>
    </submittedName>
</protein>
<dbReference type="Proteomes" id="UP000887013">
    <property type="component" value="Unassembled WGS sequence"/>
</dbReference>
<reference evidence="1" key="1">
    <citation type="submission" date="2020-08" db="EMBL/GenBank/DDBJ databases">
        <title>Multicomponent nature underlies the extraordinary mechanical properties of spider dragline silk.</title>
        <authorList>
            <person name="Kono N."/>
            <person name="Nakamura H."/>
            <person name="Mori M."/>
            <person name="Yoshida Y."/>
            <person name="Ohtoshi R."/>
            <person name="Malay A.D."/>
            <person name="Moran D.A.P."/>
            <person name="Tomita M."/>
            <person name="Numata K."/>
            <person name="Arakawa K."/>
        </authorList>
    </citation>
    <scope>NUCLEOTIDE SEQUENCE</scope>
</reference>
<proteinExistence type="predicted"/>
<organism evidence="1 2">
    <name type="scientific">Nephila pilipes</name>
    <name type="common">Giant wood spider</name>
    <name type="synonym">Nephila maculata</name>
    <dbReference type="NCBI Taxonomy" id="299642"/>
    <lineage>
        <taxon>Eukaryota</taxon>
        <taxon>Metazoa</taxon>
        <taxon>Ecdysozoa</taxon>
        <taxon>Arthropoda</taxon>
        <taxon>Chelicerata</taxon>
        <taxon>Arachnida</taxon>
        <taxon>Araneae</taxon>
        <taxon>Araneomorphae</taxon>
        <taxon>Entelegynae</taxon>
        <taxon>Araneoidea</taxon>
        <taxon>Nephilidae</taxon>
        <taxon>Nephila</taxon>
    </lineage>
</organism>
<evidence type="ECO:0000313" key="2">
    <source>
        <dbReference type="Proteomes" id="UP000887013"/>
    </source>
</evidence>